<keyword evidence="2" id="KW-1185">Reference proteome</keyword>
<dbReference type="Proteomes" id="UP000054078">
    <property type="component" value="Unassembled WGS sequence"/>
</dbReference>
<dbReference type="AlphaFoldDB" id="A0A100YX64"/>
<name>A0A100YX64_TRASO</name>
<accession>A0A100YX64</accession>
<reference evidence="1 2" key="1">
    <citation type="submission" date="2015-12" db="EMBL/GenBank/DDBJ databases">
        <title>Draft Genome Sequence of Olsenella scatoligenes SK9K4T; a Producer of 3-Methylindole- (skatole) and 4-Methylphenol- (p-cresol) Isolated from Pig Feces.</title>
        <authorList>
            <person name="Li X."/>
            <person name="Borg B."/>
            <person name="Canibe N."/>
        </authorList>
    </citation>
    <scope>NUCLEOTIDE SEQUENCE [LARGE SCALE GENOMIC DNA]</scope>
    <source>
        <strain evidence="1 2">SK9K4</strain>
    </source>
</reference>
<comment type="caution">
    <text evidence="1">The sequence shown here is derived from an EMBL/GenBank/DDBJ whole genome shotgun (WGS) entry which is preliminary data.</text>
</comment>
<proteinExistence type="predicted"/>
<dbReference type="STRING" id="1299998.AUL39_03225"/>
<organism evidence="1 2">
    <name type="scientific">Tractidigestivibacter scatoligenes</name>
    <name type="common">Olsenella scatoligenes</name>
    <dbReference type="NCBI Taxonomy" id="1299998"/>
    <lineage>
        <taxon>Bacteria</taxon>
        <taxon>Bacillati</taxon>
        <taxon>Actinomycetota</taxon>
        <taxon>Coriobacteriia</taxon>
        <taxon>Coriobacteriales</taxon>
        <taxon>Atopobiaceae</taxon>
        <taxon>Tractidigestivibacter</taxon>
    </lineage>
</organism>
<dbReference type="OrthoDB" id="3192856at2"/>
<sequence>MQTLKPISGHTSCAGIYRYLTKNGRALARDFLNIDAPQEEGFDWAAVMDETRHAYRNDTPWGGRPARTYKHYVISPDPGDAAPLERLHCLAVAWVREDFPDYKVAIVYHDDNAGRIPHAVEFRSVLSAISVEVADNSVKATRRDWVYSMEGHPMWRIASGFR</sequence>
<evidence type="ECO:0000313" key="1">
    <source>
        <dbReference type="EMBL" id="KUH59346.1"/>
    </source>
</evidence>
<protein>
    <submittedName>
        <fullName evidence="1">Uncharacterized protein</fullName>
    </submittedName>
</protein>
<evidence type="ECO:0000313" key="2">
    <source>
        <dbReference type="Proteomes" id="UP000054078"/>
    </source>
</evidence>
<dbReference type="EMBL" id="LOJF01000001">
    <property type="protein sequence ID" value="KUH59346.1"/>
    <property type="molecule type" value="Genomic_DNA"/>
</dbReference>
<dbReference type="RefSeq" id="WP_059053547.1">
    <property type="nucleotide sequence ID" value="NZ_LOJF01000001.1"/>
</dbReference>
<gene>
    <name evidence="1" type="ORF">AUL39_03225</name>
</gene>